<evidence type="ECO:0000313" key="2">
    <source>
        <dbReference type="Proteomes" id="UP000076798"/>
    </source>
</evidence>
<proteinExistence type="predicted"/>
<dbReference type="AlphaFoldDB" id="A0A165WYJ2"/>
<protein>
    <submittedName>
        <fullName evidence="1">Uncharacterized protein</fullName>
    </submittedName>
</protein>
<sequence>MTSWIGVKVTAPASSRNLIGGRSAAMRWRYPILKRDHWGGGETSRVLGERIELRLWIGKENGALTPTDCFRCHRRTRSVPAVGRAMVRVKITGTEERLEYAPWTENAGPPRFNARSARTLTVAAPFSFYATGSRNDGQTKEATERGADVDADVDADADVVAVVKAVVDVVVDPNVNADGCGDGVDADPDADAEDDAQWMWMGWLGSMGIRVDAGAVVNERRFECGCKGIAVTDSRETCVVETLNQSVV</sequence>
<accession>A0A165WYJ2</accession>
<name>A0A165WYJ2_9AGAM</name>
<gene>
    <name evidence="1" type="ORF">SISSUDRAFT_1038289</name>
</gene>
<organism evidence="1 2">
    <name type="scientific">Sistotremastrum suecicum HHB10207 ss-3</name>
    <dbReference type="NCBI Taxonomy" id="1314776"/>
    <lineage>
        <taxon>Eukaryota</taxon>
        <taxon>Fungi</taxon>
        <taxon>Dikarya</taxon>
        <taxon>Basidiomycota</taxon>
        <taxon>Agaricomycotina</taxon>
        <taxon>Agaricomycetes</taxon>
        <taxon>Sistotremastrales</taxon>
        <taxon>Sistotremastraceae</taxon>
        <taxon>Sistotremastrum</taxon>
    </lineage>
</organism>
<reference evidence="1 2" key="1">
    <citation type="journal article" date="2016" name="Mol. Biol. Evol.">
        <title>Comparative Genomics of Early-Diverging Mushroom-Forming Fungi Provides Insights into the Origins of Lignocellulose Decay Capabilities.</title>
        <authorList>
            <person name="Nagy L.G."/>
            <person name="Riley R."/>
            <person name="Tritt A."/>
            <person name="Adam C."/>
            <person name="Daum C."/>
            <person name="Floudas D."/>
            <person name="Sun H."/>
            <person name="Yadav J.S."/>
            <person name="Pangilinan J."/>
            <person name="Larsson K.H."/>
            <person name="Matsuura K."/>
            <person name="Barry K."/>
            <person name="Labutti K."/>
            <person name="Kuo R."/>
            <person name="Ohm R.A."/>
            <person name="Bhattacharya S.S."/>
            <person name="Shirouzu T."/>
            <person name="Yoshinaga Y."/>
            <person name="Martin F.M."/>
            <person name="Grigoriev I.V."/>
            <person name="Hibbett D.S."/>
        </authorList>
    </citation>
    <scope>NUCLEOTIDE SEQUENCE [LARGE SCALE GENOMIC DNA]</scope>
    <source>
        <strain evidence="1 2">HHB10207 ss-3</strain>
    </source>
</reference>
<keyword evidence="2" id="KW-1185">Reference proteome</keyword>
<evidence type="ECO:0000313" key="1">
    <source>
        <dbReference type="EMBL" id="KZT31655.1"/>
    </source>
</evidence>
<dbReference type="EMBL" id="KV428499">
    <property type="protein sequence ID" value="KZT31655.1"/>
    <property type="molecule type" value="Genomic_DNA"/>
</dbReference>
<dbReference type="Proteomes" id="UP000076798">
    <property type="component" value="Unassembled WGS sequence"/>
</dbReference>